<dbReference type="EMBL" id="CP019650">
    <property type="protein sequence ID" value="AQQ67815.1"/>
    <property type="molecule type" value="Genomic_DNA"/>
</dbReference>
<dbReference type="Pfam" id="PF04102">
    <property type="entry name" value="SlyX"/>
    <property type="match status" value="1"/>
</dbReference>
<dbReference type="HAMAP" id="MF_00715">
    <property type="entry name" value="SlyX"/>
    <property type="match status" value="1"/>
</dbReference>
<accession>A0A1Q2M500</accession>
<keyword evidence="2" id="KW-0175">Coiled coil</keyword>
<dbReference type="eggNOG" id="COG2900">
    <property type="taxonomic scope" value="Bacteria"/>
</dbReference>
<gene>
    <name evidence="1" type="primary">slyX</name>
    <name evidence="3" type="ORF">Mag101_09305</name>
</gene>
<dbReference type="AlphaFoldDB" id="A0A1Q2M500"/>
<reference evidence="3" key="1">
    <citation type="submission" date="2017-02" db="EMBL/GenBank/DDBJ databases">
        <title>Genome of Microbulbifer agarilyticus GP101.</title>
        <authorList>
            <person name="Jung J."/>
            <person name="Bae S.S."/>
            <person name="Baek K."/>
        </authorList>
    </citation>
    <scope>NUCLEOTIDE SEQUENCE [LARGE SCALE GENOMIC DNA]</scope>
    <source>
        <strain evidence="3">GP101</strain>
    </source>
</reference>
<dbReference type="Proteomes" id="UP000188219">
    <property type="component" value="Chromosome"/>
</dbReference>
<feature type="coiled-coil region" evidence="2">
    <location>
        <begin position="5"/>
        <end position="53"/>
    </location>
</feature>
<protein>
    <recommendedName>
        <fullName evidence="1">Protein SlyX homolog</fullName>
    </recommendedName>
</protein>
<dbReference type="PANTHER" id="PTHR36508">
    <property type="entry name" value="PROTEIN SLYX"/>
    <property type="match status" value="1"/>
</dbReference>
<evidence type="ECO:0000313" key="3">
    <source>
        <dbReference type="EMBL" id="AQQ67815.1"/>
    </source>
</evidence>
<organism evidence="3 4">
    <name type="scientific">Microbulbifer agarilyticus</name>
    <dbReference type="NCBI Taxonomy" id="260552"/>
    <lineage>
        <taxon>Bacteria</taxon>
        <taxon>Pseudomonadati</taxon>
        <taxon>Pseudomonadota</taxon>
        <taxon>Gammaproteobacteria</taxon>
        <taxon>Cellvibrionales</taxon>
        <taxon>Microbulbiferaceae</taxon>
        <taxon>Microbulbifer</taxon>
    </lineage>
</organism>
<keyword evidence="4" id="KW-1185">Reference proteome</keyword>
<evidence type="ECO:0000313" key="4">
    <source>
        <dbReference type="Proteomes" id="UP000188219"/>
    </source>
</evidence>
<dbReference type="STRING" id="260552.Mag101_09305"/>
<dbReference type="OrthoDB" id="8606883at2"/>
<dbReference type="InterPro" id="IPR007236">
    <property type="entry name" value="SlyX"/>
</dbReference>
<name>A0A1Q2M500_9GAMM</name>
<comment type="similarity">
    <text evidence="1">Belongs to the SlyX family.</text>
</comment>
<dbReference type="KEGG" id="maga:Mag101_09305"/>
<evidence type="ECO:0000256" key="1">
    <source>
        <dbReference type="HAMAP-Rule" id="MF_00715"/>
    </source>
</evidence>
<dbReference type="RefSeq" id="WP_077403862.1">
    <property type="nucleotide sequence ID" value="NZ_CP019650.1"/>
</dbReference>
<dbReference type="Gene3D" id="1.20.5.300">
    <property type="match status" value="1"/>
</dbReference>
<dbReference type="PANTHER" id="PTHR36508:SF1">
    <property type="entry name" value="PROTEIN SLYX"/>
    <property type="match status" value="1"/>
</dbReference>
<evidence type="ECO:0000256" key="2">
    <source>
        <dbReference type="SAM" id="Coils"/>
    </source>
</evidence>
<proteinExistence type="inferred from homology"/>
<sequence>MSNEVEQLVARIDELETRLAFQEDTLSQLNDTIAKQDAQLRALVGNMKEMSEKYSDLAFEMNKGGKPGDERPPHY</sequence>